<dbReference type="AlphaFoldDB" id="D5P2Z0"/>
<organism evidence="1 2">
    <name type="scientific">Mycobacterium parascrofulaceum ATCC BAA-614</name>
    <dbReference type="NCBI Taxonomy" id="525368"/>
    <lineage>
        <taxon>Bacteria</taxon>
        <taxon>Bacillati</taxon>
        <taxon>Actinomycetota</taxon>
        <taxon>Actinomycetes</taxon>
        <taxon>Mycobacteriales</taxon>
        <taxon>Mycobacteriaceae</taxon>
        <taxon>Mycobacterium</taxon>
        <taxon>Mycobacterium simiae complex</taxon>
    </lineage>
</organism>
<dbReference type="Proteomes" id="UP000003653">
    <property type="component" value="Unassembled WGS sequence"/>
</dbReference>
<dbReference type="EMBL" id="ADNV01000067">
    <property type="protein sequence ID" value="EFG79557.1"/>
    <property type="molecule type" value="Genomic_DNA"/>
</dbReference>
<reference evidence="1 2" key="1">
    <citation type="submission" date="2010-04" db="EMBL/GenBank/DDBJ databases">
        <authorList>
            <person name="Muzny D."/>
            <person name="Qin X."/>
            <person name="Deng J."/>
            <person name="Jiang H."/>
            <person name="Liu Y."/>
            <person name="Qu J."/>
            <person name="Song X.-Z."/>
            <person name="Zhang L."/>
            <person name="Thornton R."/>
            <person name="Coyle M."/>
            <person name="Francisco L."/>
            <person name="Jackson L."/>
            <person name="Javaid M."/>
            <person name="Korchina V."/>
            <person name="Kovar C."/>
            <person name="Mata R."/>
            <person name="Mathew T."/>
            <person name="Ngo R."/>
            <person name="Nguyen L."/>
            <person name="Nguyen N."/>
            <person name="Okwuonu G."/>
            <person name="Ongeri F."/>
            <person name="Pham C."/>
            <person name="Simmons D."/>
            <person name="Wilczek-Boney K."/>
            <person name="Hale W."/>
            <person name="Jakkamsetti A."/>
            <person name="Pham P."/>
            <person name="Ruth R."/>
            <person name="San Lucas F."/>
            <person name="Warren J."/>
            <person name="Zhang J."/>
            <person name="Zhao Z."/>
            <person name="Zhou C."/>
            <person name="Zhu D."/>
            <person name="Lee S."/>
            <person name="Bess C."/>
            <person name="Blankenburg K."/>
            <person name="Forbes L."/>
            <person name="Fu Q."/>
            <person name="Gubbala S."/>
            <person name="Hirani K."/>
            <person name="Jayaseelan J.C."/>
            <person name="Lara F."/>
            <person name="Munidasa M."/>
            <person name="Palculict T."/>
            <person name="Patil S."/>
            <person name="Pu L.-L."/>
            <person name="Saada N."/>
            <person name="Tang L."/>
            <person name="Weissenberger G."/>
            <person name="Zhu Y."/>
            <person name="Hemphill L."/>
            <person name="Shang Y."/>
            <person name="Youmans B."/>
            <person name="Ayvaz T."/>
            <person name="Ross M."/>
            <person name="Santibanez J."/>
            <person name="Aqrawi P."/>
            <person name="Gross S."/>
            <person name="Joshi V."/>
            <person name="Fowler G."/>
            <person name="Nazareth L."/>
            <person name="Reid J."/>
            <person name="Worley K."/>
            <person name="Petrosino J."/>
            <person name="Highlander S."/>
            <person name="Gibbs R."/>
        </authorList>
    </citation>
    <scope>NUCLEOTIDE SEQUENCE [LARGE SCALE GENOMIC DNA]</scope>
    <source>
        <strain evidence="1 2">ATCC BAA-614</strain>
    </source>
</reference>
<accession>D5P2Z0</accession>
<sequence length="67" mass="7151">MPVAVLLRFGVWVVVDEFGVDPRVSGVGLLCGSISRGVGVSRVGDGLRVERFGVCRPPFSPFSISFL</sequence>
<evidence type="ECO:0000313" key="1">
    <source>
        <dbReference type="EMBL" id="EFG79557.1"/>
    </source>
</evidence>
<evidence type="ECO:0000313" key="2">
    <source>
        <dbReference type="Proteomes" id="UP000003653"/>
    </source>
</evidence>
<gene>
    <name evidence="1" type="ORF">HMPREF0591_0534</name>
</gene>
<dbReference type="HOGENOM" id="CLU_2807848_0_0_11"/>
<protein>
    <submittedName>
        <fullName evidence="1">Uncharacterized protein</fullName>
    </submittedName>
</protein>
<proteinExistence type="predicted"/>
<name>D5P2Z0_9MYCO</name>
<keyword evidence="2" id="KW-1185">Reference proteome</keyword>
<comment type="caution">
    <text evidence="1">The sequence shown here is derived from an EMBL/GenBank/DDBJ whole genome shotgun (WGS) entry which is preliminary data.</text>
</comment>